<keyword evidence="8 13" id="KW-0547">Nucleotide-binding</keyword>
<accession>A0ABV4WMC3</accession>
<dbReference type="RefSeq" id="WP_413278631.1">
    <property type="nucleotide sequence ID" value="NZ_JBHFNT010000144.1"/>
</dbReference>
<dbReference type="Gene3D" id="3.40.1190.10">
    <property type="entry name" value="Mur-like, catalytic domain"/>
    <property type="match status" value="1"/>
</dbReference>
<evidence type="ECO:0000256" key="11">
    <source>
        <dbReference type="ARBA" id="ARBA00048094"/>
    </source>
</evidence>
<dbReference type="InterPro" id="IPR036615">
    <property type="entry name" value="Mur_ligase_C_dom_sf"/>
</dbReference>
<evidence type="ECO:0000256" key="2">
    <source>
        <dbReference type="ARBA" id="ARBA00009060"/>
    </source>
</evidence>
<dbReference type="GO" id="GO:0071161">
    <property type="term" value="F:cyanophycin synthetase activity (L-arginine-adding)"/>
    <property type="evidence" value="ECO:0007669"/>
    <property type="project" value="UniProtKB-EC"/>
</dbReference>
<dbReference type="SUPFAM" id="SSF53244">
    <property type="entry name" value="MurD-like peptide ligases, peptide-binding domain"/>
    <property type="match status" value="1"/>
</dbReference>
<evidence type="ECO:0000313" key="15">
    <source>
        <dbReference type="EMBL" id="MFB2836243.1"/>
    </source>
</evidence>
<comment type="similarity">
    <text evidence="2">In the C-terminal section; belongs to the MurCDEF family.</text>
</comment>
<dbReference type="Pfam" id="PF08443">
    <property type="entry name" value="RimK"/>
    <property type="match status" value="1"/>
</dbReference>
<comment type="caution">
    <text evidence="15">The sequence shown here is derived from an EMBL/GenBank/DDBJ whole genome shotgun (WGS) entry which is preliminary data.</text>
</comment>
<dbReference type="EC" id="6.3.2.29" evidence="5"/>
<dbReference type="InterPro" id="IPR013221">
    <property type="entry name" value="Mur_ligase_cen"/>
</dbReference>
<evidence type="ECO:0000256" key="7">
    <source>
        <dbReference type="ARBA" id="ARBA00022598"/>
    </source>
</evidence>
<evidence type="ECO:0000313" key="16">
    <source>
        <dbReference type="Proteomes" id="UP001576780"/>
    </source>
</evidence>
<evidence type="ECO:0000256" key="8">
    <source>
        <dbReference type="ARBA" id="ARBA00022741"/>
    </source>
</evidence>
<gene>
    <name evidence="15" type="primary">cphA</name>
    <name evidence="15" type="ORF">ACE1CA_17045</name>
</gene>
<evidence type="ECO:0000256" key="10">
    <source>
        <dbReference type="ARBA" id="ARBA00031353"/>
    </source>
</evidence>
<evidence type="ECO:0000259" key="14">
    <source>
        <dbReference type="PROSITE" id="PS50975"/>
    </source>
</evidence>
<dbReference type="InterPro" id="IPR011761">
    <property type="entry name" value="ATP-grasp"/>
</dbReference>
<evidence type="ECO:0000256" key="13">
    <source>
        <dbReference type="PROSITE-ProRule" id="PRU00409"/>
    </source>
</evidence>
<evidence type="ECO:0000256" key="3">
    <source>
        <dbReference type="ARBA" id="ARBA00011738"/>
    </source>
</evidence>
<comment type="subunit">
    <text evidence="3">Homodimer.</text>
</comment>
<dbReference type="Proteomes" id="UP001576780">
    <property type="component" value="Unassembled WGS sequence"/>
</dbReference>
<dbReference type="SUPFAM" id="SSF56059">
    <property type="entry name" value="Glutathione synthetase ATP-binding domain-like"/>
    <property type="match status" value="1"/>
</dbReference>
<sequence length="874" mass="96245">MKIIKLQTLRGPNYWSIQRQKLIEMWLDLEEMDEIYSNEIPEFYEGLVEILPSLENHFCSPGHRGGFLKRVKQGTLMGHVIEHVALELQTLAGMRVKFGRARSTSKSGVYRVVFEYRQEAAGRYAAKAALRLVENIIDRSYYPEKELKLDLEDLRKLKTETSLGLTTEAILKEAETRKIPWTELPARGIVQLGYGIHQRRIVAAQTSNTSLLGTELACDKEGTITMLREANLPVPKGTVIYRFRQLEAAIEEIGFPIVIKPLDGNHGRGITLNINSWRDAEDAYDLAKSESKSGGVLVERYYKGRDFRVLVINGKVVAVAERVPAHVIGDGKLTIAELVAQVNQDPRRGDGHENILTRITIDEHSEQVLTKQRLSLNSILEKGEVCYLKATANLSTGGTAIDRTAEIHPQNIWIAQRAARIIGLDIAGIDITSPEISRPLTEVDGVIVEVNAAPGLRMHLQPSEGTPRNVAAPILDMLYPPDRPQQIPIVAVTGTNGKTTTTRLIAHIFRQTKKTVGYTTTDGTYIGDFLAEPGDNTGPQSAQLILQEPSVEVAVLETARGGILRSGLAFSHCDVGVVLNVSDDHLGLHNINTLEDMAHVKSVVAEATNPNGFVVLNADDSLVAAMGKSDRVKAKVAYFSMDRWSPIIWEHIQNGGVAAVYDNGYLCLLSGEDVIQVEQAVNIPLTLGGKAPFMIANALAAAVAAYVQGVSVENISTALRTFRASVEQTPGRMNLINWANFHVLLDYAHNPAGYQALGQFVSNWLTGERIGVIGAPGDRRDQDFHKLGTLAAQIFDRVIIKEDEDNRGRNRGEVAALIREGITQEKPDFPYEIILDEQTAIETALRKATENSLVVVLPDKVDRALSLLKQPAIL</sequence>
<dbReference type="NCBIfam" id="TIGR02068">
    <property type="entry name" value="cya_phycin_syn"/>
    <property type="match status" value="1"/>
</dbReference>
<dbReference type="GO" id="GO:0071160">
    <property type="term" value="F:cyanophycin synthetase activity (L-aspartate-adding)"/>
    <property type="evidence" value="ECO:0007669"/>
    <property type="project" value="UniProtKB-EC"/>
</dbReference>
<dbReference type="EC" id="6.3.2.30" evidence="4"/>
<keyword evidence="9 13" id="KW-0067">ATP-binding</keyword>
<dbReference type="EMBL" id="JBHFNT010000144">
    <property type="protein sequence ID" value="MFB2836243.1"/>
    <property type="molecule type" value="Genomic_DNA"/>
</dbReference>
<name>A0ABV4WMC3_9CYAN</name>
<evidence type="ECO:0000256" key="4">
    <source>
        <dbReference type="ARBA" id="ARBA00012968"/>
    </source>
</evidence>
<comment type="catalytic activity">
    <reaction evidence="11">
        <text>[L-4-(L-arginin-2-N-yl)aspartate](n)-L-aspartate + L-arginine + ATP = [L-4-(L-arginin-2-N-yl)aspartate](n+1) + ADP + phosphate + H(+)</text>
        <dbReference type="Rhea" id="RHEA:23888"/>
        <dbReference type="Rhea" id="RHEA-COMP:13732"/>
        <dbReference type="Rhea" id="RHEA-COMP:13733"/>
        <dbReference type="ChEBI" id="CHEBI:15378"/>
        <dbReference type="ChEBI" id="CHEBI:30616"/>
        <dbReference type="ChEBI" id="CHEBI:32682"/>
        <dbReference type="ChEBI" id="CHEBI:43474"/>
        <dbReference type="ChEBI" id="CHEBI:137986"/>
        <dbReference type="ChEBI" id="CHEBI:137990"/>
        <dbReference type="ChEBI" id="CHEBI:456216"/>
        <dbReference type="EC" id="6.3.2.30"/>
    </reaction>
</comment>
<protein>
    <recommendedName>
        <fullName evidence="6">Cyanophycin synthetase</fullName>
        <ecNumber evidence="5">6.3.2.29</ecNumber>
        <ecNumber evidence="4">6.3.2.30</ecNumber>
    </recommendedName>
    <alternativeName>
        <fullName evidence="10">Cyanophycin synthase</fullName>
    </alternativeName>
</protein>
<evidence type="ECO:0000256" key="1">
    <source>
        <dbReference type="ARBA" id="ARBA00003184"/>
    </source>
</evidence>
<dbReference type="PANTHER" id="PTHR23135">
    <property type="entry name" value="MUR LIGASE FAMILY MEMBER"/>
    <property type="match status" value="1"/>
</dbReference>
<dbReference type="PANTHER" id="PTHR23135:SF18">
    <property type="entry name" value="CYANOPHYCIN SYNTHETASE"/>
    <property type="match status" value="1"/>
</dbReference>
<dbReference type="Pfam" id="PF18921">
    <property type="entry name" value="Cyanophycin_syn"/>
    <property type="match status" value="1"/>
</dbReference>
<dbReference type="SUPFAM" id="SSF53623">
    <property type="entry name" value="MurD-like peptide ligases, catalytic domain"/>
    <property type="match status" value="1"/>
</dbReference>
<comment type="function">
    <text evidence="1">Catalyzes the ATP-dependent polymerization of arginine and aspartate to multi-L-arginyl-poly-L-aspartic acid (cyanophycin; a water-insoluble reserve polymer).</text>
</comment>
<proteinExistence type="inferred from homology"/>
<dbReference type="InterPro" id="IPR013651">
    <property type="entry name" value="ATP-grasp_RimK-type"/>
</dbReference>
<dbReference type="PROSITE" id="PS50975">
    <property type="entry name" value="ATP_GRASP"/>
    <property type="match status" value="1"/>
</dbReference>
<comment type="catalytic activity">
    <reaction evidence="12">
        <text>[L-4-(L-arginin-2-N-yl)aspartate](n) + L-aspartate + ATP = [L-4-(L-arginin-2-N-yl)aspartate](n)-L-aspartate + ADP + phosphate + H(+)</text>
        <dbReference type="Rhea" id="RHEA:13277"/>
        <dbReference type="Rhea" id="RHEA-COMP:13728"/>
        <dbReference type="Rhea" id="RHEA-COMP:13733"/>
        <dbReference type="ChEBI" id="CHEBI:15378"/>
        <dbReference type="ChEBI" id="CHEBI:29991"/>
        <dbReference type="ChEBI" id="CHEBI:30616"/>
        <dbReference type="ChEBI" id="CHEBI:43474"/>
        <dbReference type="ChEBI" id="CHEBI:137986"/>
        <dbReference type="ChEBI" id="CHEBI:137990"/>
        <dbReference type="ChEBI" id="CHEBI:456216"/>
        <dbReference type="EC" id="6.3.2.29"/>
    </reaction>
</comment>
<evidence type="ECO:0000256" key="9">
    <source>
        <dbReference type="ARBA" id="ARBA00022840"/>
    </source>
</evidence>
<evidence type="ECO:0000256" key="6">
    <source>
        <dbReference type="ARBA" id="ARBA00022036"/>
    </source>
</evidence>
<dbReference type="NCBIfam" id="NF010623">
    <property type="entry name" value="PRK14016.1"/>
    <property type="match status" value="1"/>
</dbReference>
<evidence type="ECO:0000256" key="12">
    <source>
        <dbReference type="ARBA" id="ARBA00048425"/>
    </source>
</evidence>
<feature type="domain" description="ATP-grasp" evidence="14">
    <location>
        <begin position="224"/>
        <end position="479"/>
    </location>
</feature>
<reference evidence="15 16" key="1">
    <citation type="submission" date="2024-09" db="EMBL/GenBank/DDBJ databases">
        <title>Floridaenema gen nov. (Aerosakkonemataceae, Aerosakkonematales ord. nov., Cyanobacteria) from benthic tropical and subtropical fresh waters, with the description of four new species.</title>
        <authorList>
            <person name="Moretto J.A."/>
            <person name="Berthold D.E."/>
            <person name="Lefler F.W."/>
            <person name="Huang I.-S."/>
            <person name="Laughinghouse H. IV."/>
        </authorList>
    </citation>
    <scope>NUCLEOTIDE SEQUENCE [LARGE SCALE GENOMIC DNA]</scope>
    <source>
        <strain evidence="15 16">BLCC-F167</strain>
    </source>
</reference>
<dbReference type="Pfam" id="PF08245">
    <property type="entry name" value="Mur_ligase_M"/>
    <property type="match status" value="1"/>
</dbReference>
<dbReference type="Pfam" id="PF02875">
    <property type="entry name" value="Mur_ligase_C"/>
    <property type="match status" value="1"/>
</dbReference>
<keyword evidence="16" id="KW-1185">Reference proteome</keyword>
<keyword evidence="7 15" id="KW-0436">Ligase</keyword>
<dbReference type="Gene3D" id="3.90.190.20">
    <property type="entry name" value="Mur ligase, C-terminal domain"/>
    <property type="match status" value="1"/>
</dbReference>
<dbReference type="InterPro" id="IPR036565">
    <property type="entry name" value="Mur-like_cat_sf"/>
</dbReference>
<dbReference type="InterPro" id="IPR011810">
    <property type="entry name" value="Cya_phycin_syn"/>
</dbReference>
<dbReference type="Gene3D" id="3.30.470.20">
    <property type="entry name" value="ATP-grasp fold, B domain"/>
    <property type="match status" value="2"/>
</dbReference>
<dbReference type="InterPro" id="IPR004101">
    <property type="entry name" value="Mur_ligase_C"/>
</dbReference>
<organism evidence="15 16">
    <name type="scientific">Floridaenema evergladense BLCC-F167</name>
    <dbReference type="NCBI Taxonomy" id="3153639"/>
    <lineage>
        <taxon>Bacteria</taxon>
        <taxon>Bacillati</taxon>
        <taxon>Cyanobacteriota</taxon>
        <taxon>Cyanophyceae</taxon>
        <taxon>Oscillatoriophycideae</taxon>
        <taxon>Aerosakkonematales</taxon>
        <taxon>Aerosakkonemataceae</taxon>
        <taxon>Floridanema</taxon>
        <taxon>Floridanema evergladense</taxon>
    </lineage>
</organism>
<evidence type="ECO:0000256" key="5">
    <source>
        <dbReference type="ARBA" id="ARBA00013005"/>
    </source>
</evidence>
<dbReference type="InterPro" id="IPR044019">
    <property type="entry name" value="Cyanophycin_syn_N"/>
</dbReference>